<keyword evidence="2" id="KW-1185">Reference proteome</keyword>
<evidence type="ECO:0008006" key="3">
    <source>
        <dbReference type="Google" id="ProtNLM"/>
    </source>
</evidence>
<name>A0ABD0Y910_9HEMI</name>
<dbReference type="EMBL" id="JBFDAA010000011">
    <property type="protein sequence ID" value="KAL1123836.1"/>
    <property type="molecule type" value="Genomic_DNA"/>
</dbReference>
<proteinExistence type="predicted"/>
<organism evidence="1 2">
    <name type="scientific">Ranatra chinensis</name>
    <dbReference type="NCBI Taxonomy" id="642074"/>
    <lineage>
        <taxon>Eukaryota</taxon>
        <taxon>Metazoa</taxon>
        <taxon>Ecdysozoa</taxon>
        <taxon>Arthropoda</taxon>
        <taxon>Hexapoda</taxon>
        <taxon>Insecta</taxon>
        <taxon>Pterygota</taxon>
        <taxon>Neoptera</taxon>
        <taxon>Paraneoptera</taxon>
        <taxon>Hemiptera</taxon>
        <taxon>Heteroptera</taxon>
        <taxon>Panheteroptera</taxon>
        <taxon>Nepomorpha</taxon>
        <taxon>Nepidae</taxon>
        <taxon>Ranatrinae</taxon>
        <taxon>Ranatra</taxon>
    </lineage>
</organism>
<evidence type="ECO:0000313" key="1">
    <source>
        <dbReference type="EMBL" id="KAL1123836.1"/>
    </source>
</evidence>
<dbReference type="AlphaFoldDB" id="A0ABD0Y910"/>
<accession>A0ABD0Y910</accession>
<sequence length="214" mass="25450">MNEAVMLGWRRFFHLQKCVLQARHRRGVVRGDVGIQGRLKVVKTSSPDLNEIDEEILENLEPDFVNQKFSQEFDREMSRMKKTVDYSRVERKHFKSPTNPNMLTWAEKEQIRLLHQEQPEVWTVEKLSKSYPATKNIIQVRAHIDLFQKIIMSRWRPRNEERIAKHDRSVLANWKSLREGKLSVPDEEFERHLKNFTTRENLLPPAQGELEATH</sequence>
<dbReference type="PANTHER" id="PTHR13475">
    <property type="entry name" value="NEUGRIN"/>
    <property type="match status" value="1"/>
</dbReference>
<dbReference type="Pfam" id="PF06413">
    <property type="entry name" value="Neugrin"/>
    <property type="match status" value="1"/>
</dbReference>
<comment type="caution">
    <text evidence="1">The sequence shown here is derived from an EMBL/GenBank/DDBJ whole genome shotgun (WGS) entry which is preliminary data.</text>
</comment>
<dbReference type="InterPro" id="IPR010487">
    <property type="entry name" value="NGRN/Rrg9"/>
</dbReference>
<dbReference type="Proteomes" id="UP001558652">
    <property type="component" value="Unassembled WGS sequence"/>
</dbReference>
<reference evidence="1 2" key="1">
    <citation type="submission" date="2024-07" db="EMBL/GenBank/DDBJ databases">
        <title>Chromosome-level genome assembly of the water stick insect Ranatra chinensis (Heteroptera: Nepidae).</title>
        <authorList>
            <person name="Liu X."/>
        </authorList>
    </citation>
    <scope>NUCLEOTIDE SEQUENCE [LARGE SCALE GENOMIC DNA]</scope>
    <source>
        <strain evidence="1">Cailab_2021Rc</strain>
        <tissue evidence="1">Muscle</tissue>
    </source>
</reference>
<evidence type="ECO:0000313" key="2">
    <source>
        <dbReference type="Proteomes" id="UP001558652"/>
    </source>
</evidence>
<gene>
    <name evidence="1" type="ORF">AAG570_001607</name>
</gene>
<protein>
    <recommendedName>
        <fullName evidence="3">Neugrin</fullName>
    </recommendedName>
</protein>
<dbReference type="PANTHER" id="PTHR13475:SF3">
    <property type="entry name" value="NEUGRIN"/>
    <property type="match status" value="1"/>
</dbReference>